<feature type="domain" description="N-acetyltransferase" evidence="4">
    <location>
        <begin position="3"/>
        <end position="159"/>
    </location>
</feature>
<dbReference type="CDD" id="cd04301">
    <property type="entry name" value="NAT_SF"/>
    <property type="match status" value="1"/>
</dbReference>
<dbReference type="OrthoDB" id="9805924at2"/>
<dbReference type="PANTHER" id="PTHR10545:SF29">
    <property type="entry name" value="GH14572P-RELATED"/>
    <property type="match status" value="1"/>
</dbReference>
<sequence length="159" mass="18761">MSFNIRIAKEEECSIIGQYIRNIAAYEKMSDQVIWTDEQLYNELFVEKNAYVVFGEEDGNIVGFALYFFNYSTFVGKKGLYVEDVFVLEEYRKKGYGKQFFKYLAQVAVDKNCGRMEWICLDWNQPSIDFYTKRLGATPMDEWTVYRLTEDKIKEVAAM</sequence>
<gene>
    <name evidence="5" type="ORF">SAMN02745191_2143</name>
</gene>
<name>A0A1T4PT13_9FIRM</name>
<evidence type="ECO:0000256" key="1">
    <source>
        <dbReference type="ARBA" id="ARBA00008694"/>
    </source>
</evidence>
<dbReference type="PROSITE" id="PS51186">
    <property type="entry name" value="GNAT"/>
    <property type="match status" value="1"/>
</dbReference>
<dbReference type="SUPFAM" id="SSF55729">
    <property type="entry name" value="Acyl-CoA N-acyltransferases (Nat)"/>
    <property type="match status" value="1"/>
</dbReference>
<dbReference type="FunFam" id="3.40.630.30:FF:000064">
    <property type="entry name" value="GNAT family acetyltransferase"/>
    <property type="match status" value="1"/>
</dbReference>
<proteinExistence type="inferred from homology"/>
<dbReference type="EMBL" id="FUWY01000007">
    <property type="protein sequence ID" value="SJZ94673.1"/>
    <property type="molecule type" value="Genomic_DNA"/>
</dbReference>
<dbReference type="Pfam" id="PF00583">
    <property type="entry name" value="Acetyltransf_1"/>
    <property type="match status" value="1"/>
</dbReference>
<organism evidence="5 6">
    <name type="scientific">Anaerorhabdus furcosa</name>
    <dbReference type="NCBI Taxonomy" id="118967"/>
    <lineage>
        <taxon>Bacteria</taxon>
        <taxon>Bacillati</taxon>
        <taxon>Bacillota</taxon>
        <taxon>Erysipelotrichia</taxon>
        <taxon>Erysipelotrichales</taxon>
        <taxon>Erysipelotrichaceae</taxon>
        <taxon>Anaerorhabdus</taxon>
    </lineage>
</organism>
<dbReference type="InterPro" id="IPR051016">
    <property type="entry name" value="Diverse_Substrate_AcTransf"/>
</dbReference>
<dbReference type="RefSeq" id="WP_078712539.1">
    <property type="nucleotide sequence ID" value="NZ_FUWY01000007.1"/>
</dbReference>
<reference evidence="6" key="1">
    <citation type="submission" date="2017-02" db="EMBL/GenBank/DDBJ databases">
        <authorList>
            <person name="Varghese N."/>
            <person name="Submissions S."/>
        </authorList>
    </citation>
    <scope>NUCLEOTIDE SEQUENCE [LARGE SCALE GENOMIC DNA]</scope>
    <source>
        <strain evidence="6">ATCC 25662</strain>
    </source>
</reference>
<dbReference type="PANTHER" id="PTHR10545">
    <property type="entry name" value="DIAMINE N-ACETYLTRANSFERASE"/>
    <property type="match status" value="1"/>
</dbReference>
<dbReference type="GO" id="GO:0008080">
    <property type="term" value="F:N-acetyltransferase activity"/>
    <property type="evidence" value="ECO:0007669"/>
    <property type="project" value="TreeGrafter"/>
</dbReference>
<keyword evidence="2 5" id="KW-0808">Transferase</keyword>
<dbReference type="Gene3D" id="3.40.630.30">
    <property type="match status" value="1"/>
</dbReference>
<evidence type="ECO:0000256" key="2">
    <source>
        <dbReference type="ARBA" id="ARBA00022679"/>
    </source>
</evidence>
<keyword evidence="3" id="KW-0012">Acyltransferase</keyword>
<comment type="similarity">
    <text evidence="1">Belongs to the acetyltransferase family.</text>
</comment>
<dbReference type="AlphaFoldDB" id="A0A1T4PT13"/>
<evidence type="ECO:0000259" key="4">
    <source>
        <dbReference type="PROSITE" id="PS51186"/>
    </source>
</evidence>
<evidence type="ECO:0000256" key="3">
    <source>
        <dbReference type="ARBA" id="ARBA00023315"/>
    </source>
</evidence>
<dbReference type="InterPro" id="IPR016181">
    <property type="entry name" value="Acyl_CoA_acyltransferase"/>
</dbReference>
<dbReference type="STRING" id="118967.SAMN02745191_2143"/>
<evidence type="ECO:0000313" key="5">
    <source>
        <dbReference type="EMBL" id="SJZ94673.1"/>
    </source>
</evidence>
<dbReference type="InterPro" id="IPR000182">
    <property type="entry name" value="GNAT_dom"/>
</dbReference>
<protein>
    <submittedName>
        <fullName evidence="5">Acetyltransferase (GNAT) family protein</fullName>
    </submittedName>
</protein>
<evidence type="ECO:0000313" key="6">
    <source>
        <dbReference type="Proteomes" id="UP000243297"/>
    </source>
</evidence>
<dbReference type="Proteomes" id="UP000243297">
    <property type="component" value="Unassembled WGS sequence"/>
</dbReference>
<accession>A0A1T4PT13</accession>
<keyword evidence="6" id="KW-1185">Reference proteome</keyword>